<dbReference type="PANTHER" id="PTHR44825:SF1">
    <property type="entry name" value="DNAJ HOMOLOG SUBFAMILY C MEMBER 4"/>
    <property type="match status" value="1"/>
</dbReference>
<dbReference type="InterPro" id="IPR036869">
    <property type="entry name" value="J_dom_sf"/>
</dbReference>
<dbReference type="SUPFAM" id="SSF46565">
    <property type="entry name" value="Chaperone J-domain"/>
    <property type="match status" value="1"/>
</dbReference>
<gene>
    <name evidence="3" type="ORF">Dacsa_2731</name>
</gene>
<dbReference type="Pfam" id="PF00226">
    <property type="entry name" value="DnaJ"/>
    <property type="match status" value="1"/>
</dbReference>
<dbReference type="PANTHER" id="PTHR44825">
    <property type="match status" value="1"/>
</dbReference>
<dbReference type="OrthoDB" id="9779889at2"/>
<evidence type="ECO:0000256" key="1">
    <source>
        <dbReference type="SAM" id="Phobius"/>
    </source>
</evidence>
<dbReference type="CDD" id="cd06257">
    <property type="entry name" value="DnaJ"/>
    <property type="match status" value="1"/>
</dbReference>
<dbReference type="KEGG" id="dsl:Dacsa_2731"/>
<dbReference type="STRING" id="13035.Dacsa_2731"/>
<accession>K9YWK8</accession>
<dbReference type="EMBL" id="CP003944">
    <property type="protein sequence ID" value="AFZ51306.1"/>
    <property type="molecule type" value="Genomic_DNA"/>
</dbReference>
<feature type="domain" description="J" evidence="2">
    <location>
        <begin position="17"/>
        <end position="83"/>
    </location>
</feature>
<dbReference type="AlphaFoldDB" id="K9YWK8"/>
<dbReference type="InterPro" id="IPR018253">
    <property type="entry name" value="DnaJ_domain_CS"/>
</dbReference>
<keyword evidence="4" id="KW-1185">Reference proteome</keyword>
<keyword evidence="1" id="KW-0812">Transmembrane</keyword>
<reference evidence="3" key="1">
    <citation type="submission" date="2012-04" db="EMBL/GenBank/DDBJ databases">
        <title>Finished genome of Dactylococcopsis salina PCC 8305.</title>
        <authorList>
            <consortium name="US DOE Joint Genome Institute"/>
            <person name="Gugger M."/>
            <person name="Coursin T."/>
            <person name="Rippka R."/>
            <person name="Tandeau De Marsac N."/>
            <person name="Huntemann M."/>
            <person name="Wei C.-L."/>
            <person name="Han J."/>
            <person name="Detter J.C."/>
            <person name="Han C."/>
            <person name="Tapia R."/>
            <person name="Daligault H."/>
            <person name="Chen A."/>
            <person name="Krypides N."/>
            <person name="Mavromatis K."/>
            <person name="Markowitz V."/>
            <person name="Szeto E."/>
            <person name="Ivanova N."/>
            <person name="Ovchinnikova G."/>
            <person name="Pagani I."/>
            <person name="Pati A."/>
            <person name="Goodwin L."/>
            <person name="Peters L."/>
            <person name="Pitluck S."/>
            <person name="Woyke T."/>
            <person name="Kerfeld C."/>
        </authorList>
    </citation>
    <scope>NUCLEOTIDE SEQUENCE [LARGE SCALE GENOMIC DNA]</scope>
    <source>
        <strain evidence="3">PCC 8305</strain>
    </source>
</reference>
<dbReference type="SMART" id="SM00271">
    <property type="entry name" value="DnaJ"/>
    <property type="match status" value="1"/>
</dbReference>
<keyword evidence="1" id="KW-1133">Transmembrane helix</keyword>
<feature type="transmembrane region" description="Helical" evidence="1">
    <location>
        <begin position="125"/>
        <end position="147"/>
    </location>
</feature>
<keyword evidence="1" id="KW-0472">Membrane</keyword>
<dbReference type="HOGENOM" id="CLU_091338_1_1_3"/>
<dbReference type="Proteomes" id="UP000010482">
    <property type="component" value="Chromosome"/>
</dbReference>
<evidence type="ECO:0000259" key="2">
    <source>
        <dbReference type="PROSITE" id="PS50076"/>
    </source>
</evidence>
<proteinExistence type="predicted"/>
<dbReference type="PROSITE" id="PS50076">
    <property type="entry name" value="DNAJ_2"/>
    <property type="match status" value="1"/>
</dbReference>
<protein>
    <submittedName>
        <fullName evidence="3">DnaJ-class molecular chaperone with C-terminal Zn finger domain</fullName>
    </submittedName>
</protein>
<dbReference type="PROSITE" id="PS00636">
    <property type="entry name" value="DNAJ_1"/>
    <property type="match status" value="1"/>
</dbReference>
<dbReference type="PRINTS" id="PR00625">
    <property type="entry name" value="JDOMAIN"/>
</dbReference>
<dbReference type="PATRIC" id="fig|13035.3.peg.3117"/>
<evidence type="ECO:0000313" key="3">
    <source>
        <dbReference type="EMBL" id="AFZ51306.1"/>
    </source>
</evidence>
<name>K9YWK8_DACS8</name>
<dbReference type="InterPro" id="IPR001623">
    <property type="entry name" value="DnaJ_domain"/>
</dbReference>
<dbReference type="RefSeq" id="WP_015230295.1">
    <property type="nucleotide sequence ID" value="NC_019780.1"/>
</dbReference>
<dbReference type="InterPro" id="IPR052763">
    <property type="entry name" value="DnaJ_C4"/>
</dbReference>
<organism evidence="3 4">
    <name type="scientific">Dactylococcopsis salina (strain PCC 8305)</name>
    <name type="common">Myxobactron salinum</name>
    <dbReference type="NCBI Taxonomy" id="13035"/>
    <lineage>
        <taxon>Bacteria</taxon>
        <taxon>Bacillati</taxon>
        <taxon>Cyanobacteriota</taxon>
        <taxon>Cyanophyceae</taxon>
        <taxon>Nodosilineales</taxon>
        <taxon>Cymatolegaceae</taxon>
        <taxon>Dactylococcopsis</taxon>
    </lineage>
</organism>
<sequence>MSATNPSTAISKQFAHSYYGRLGLHPSASPLEIRRAYRDLSKRYHPDTTDLPQHIAKAKFQALNEAYATLSNPQRRALYDHQIGYSRLNVIQQPLHFQAQEKSPKKVVNSAYLDSNDRPLSSGEVFVLLILGATFVTCILLVIIIGLTRGEGAFRIPEIAPASTIIKSFLFFIHQL</sequence>
<evidence type="ECO:0000313" key="4">
    <source>
        <dbReference type="Proteomes" id="UP000010482"/>
    </source>
</evidence>
<dbReference type="Gene3D" id="1.10.287.110">
    <property type="entry name" value="DnaJ domain"/>
    <property type="match status" value="1"/>
</dbReference>
<dbReference type="eggNOG" id="COG0484">
    <property type="taxonomic scope" value="Bacteria"/>
</dbReference>